<dbReference type="SUPFAM" id="SSF48452">
    <property type="entry name" value="TPR-like"/>
    <property type="match status" value="1"/>
</dbReference>
<name>A0A1F4RXS5_UNCSA</name>
<reference evidence="3 4" key="1">
    <citation type="journal article" date="2016" name="Nat. Commun.">
        <title>Thousands of microbial genomes shed light on interconnected biogeochemical processes in an aquifer system.</title>
        <authorList>
            <person name="Anantharaman K."/>
            <person name="Brown C.T."/>
            <person name="Hug L.A."/>
            <person name="Sharon I."/>
            <person name="Castelle C.J."/>
            <person name="Probst A.J."/>
            <person name="Thomas B.C."/>
            <person name="Singh A."/>
            <person name="Wilkins M.J."/>
            <person name="Karaoz U."/>
            <person name="Brodie E.L."/>
            <person name="Williams K.H."/>
            <person name="Hubbard S.S."/>
            <person name="Banfield J.F."/>
        </authorList>
    </citation>
    <scope>NUCLEOTIDE SEQUENCE [LARGE SCALE GENOMIC DNA]</scope>
</reference>
<dbReference type="AlphaFoldDB" id="A0A1F4RXS5"/>
<dbReference type="InterPro" id="IPR051685">
    <property type="entry name" value="Ycf3/AcsC/BcsC/TPR_MFPF"/>
</dbReference>
<dbReference type="InterPro" id="IPR019734">
    <property type="entry name" value="TPR_rpt"/>
</dbReference>
<keyword evidence="2" id="KW-0802">TPR repeat</keyword>
<proteinExistence type="predicted"/>
<dbReference type="PANTHER" id="PTHR44943">
    <property type="entry name" value="CELLULOSE SYNTHASE OPERON PROTEIN C"/>
    <property type="match status" value="1"/>
</dbReference>
<dbReference type="Proteomes" id="UP000177905">
    <property type="component" value="Unassembled WGS sequence"/>
</dbReference>
<protein>
    <submittedName>
        <fullName evidence="3">Uncharacterized protein</fullName>
    </submittedName>
</protein>
<accession>A0A1F4RXS5</accession>
<dbReference type="Gene3D" id="1.25.40.10">
    <property type="entry name" value="Tetratricopeptide repeat domain"/>
    <property type="match status" value="2"/>
</dbReference>
<dbReference type="SMART" id="SM00028">
    <property type="entry name" value="TPR"/>
    <property type="match status" value="4"/>
</dbReference>
<evidence type="ECO:0000313" key="4">
    <source>
        <dbReference type="Proteomes" id="UP000177905"/>
    </source>
</evidence>
<dbReference type="PANTHER" id="PTHR44943:SF4">
    <property type="entry name" value="TPR REPEAT-CONTAINING PROTEIN MJ0798"/>
    <property type="match status" value="1"/>
</dbReference>
<organism evidence="3 4">
    <name type="scientific">candidate division WOR-1 bacterium RIFOXYB2_FULL_36_35</name>
    <dbReference type="NCBI Taxonomy" id="1802578"/>
    <lineage>
        <taxon>Bacteria</taxon>
        <taxon>Bacillati</taxon>
        <taxon>Saganbacteria</taxon>
    </lineage>
</organism>
<sequence length="286" mass="32194">MKLTRLLENRRVSHSFRLRGINDRLKISAKALETTKTALINIYLKKANDCIGDVIIVDDKNPSRMDLSIAYCDKVIALDPGLAEGWHEKGKRLLGIEDFKGAIDCFNKVVTLNAEPDIKAEALYYIGRWGTDLYESITCFDAALVLTPNDTRLLYAMAQKLLQVECYDQAILFYGMAINVDEGIIRIASLIERGAILLLQNHYSEALLDFNRAIRLIETGRHSLTEDDVNYQDLPTFLSNALNNKILALLGLNRKDDALLCFNLLLNRSLSLFEDVVCAIGSINHE</sequence>
<dbReference type="InterPro" id="IPR011990">
    <property type="entry name" value="TPR-like_helical_dom_sf"/>
</dbReference>
<evidence type="ECO:0000256" key="2">
    <source>
        <dbReference type="ARBA" id="ARBA00022803"/>
    </source>
</evidence>
<gene>
    <name evidence="3" type="ORF">A2290_04885</name>
</gene>
<evidence type="ECO:0000313" key="3">
    <source>
        <dbReference type="EMBL" id="OGC12970.1"/>
    </source>
</evidence>
<comment type="caution">
    <text evidence="3">The sequence shown here is derived from an EMBL/GenBank/DDBJ whole genome shotgun (WGS) entry which is preliminary data.</text>
</comment>
<dbReference type="EMBL" id="MEUA01000063">
    <property type="protein sequence ID" value="OGC12970.1"/>
    <property type="molecule type" value="Genomic_DNA"/>
</dbReference>
<evidence type="ECO:0000256" key="1">
    <source>
        <dbReference type="ARBA" id="ARBA00022737"/>
    </source>
</evidence>
<keyword evidence="1" id="KW-0677">Repeat</keyword>